<evidence type="ECO:0008006" key="4">
    <source>
        <dbReference type="Google" id="ProtNLM"/>
    </source>
</evidence>
<evidence type="ECO:0000313" key="3">
    <source>
        <dbReference type="Proteomes" id="UP001217476"/>
    </source>
</evidence>
<sequence>MTEYSDETLMAFADGMLDEPLFSTVAEAVEQDAALAERLEQLVDGASLAREGFAPLLEPVPAELEASVRAMIARKARKPLWDRQISLAWLFPVAGVAACVAAVVVAAPMLRPSSDPSWGGVEQSQLQAALDSVPSGADQALEDGRVLHAVASFTDSEGRLCREFEVPGYVMVACRAQSEWQVSMVVANGTAEGYQTASGLAALDAYLAEIGASAPLLDAEERTVLGLIGR</sequence>
<protein>
    <recommendedName>
        <fullName evidence="4">Anti-sigma factor</fullName>
    </recommendedName>
</protein>
<keyword evidence="1" id="KW-0472">Membrane</keyword>
<name>A0AAJ6B167_9HYPH</name>
<gene>
    <name evidence="2" type="ORF">P0Y65_06825</name>
</gene>
<reference evidence="2" key="1">
    <citation type="submission" date="2023-03" db="EMBL/GenBank/DDBJ databases">
        <title>Andean soil-derived lignocellulolytic bacterial consortium as a source of novel taxa and putative plastic-active enzymes.</title>
        <authorList>
            <person name="Diaz-Garcia L."/>
            <person name="Chuvochina M."/>
            <person name="Feuerriegel G."/>
            <person name="Bunk B."/>
            <person name="Sproer C."/>
            <person name="Streit W.R."/>
            <person name="Rodriguez L.M."/>
            <person name="Overmann J."/>
            <person name="Jimenez D.J."/>
        </authorList>
    </citation>
    <scope>NUCLEOTIDE SEQUENCE</scope>
    <source>
        <strain evidence="2">MAG 4196</strain>
    </source>
</reference>
<dbReference type="AlphaFoldDB" id="A0AAJ6B167"/>
<evidence type="ECO:0000256" key="1">
    <source>
        <dbReference type="SAM" id="Phobius"/>
    </source>
</evidence>
<keyword evidence="1" id="KW-1133">Transmembrane helix</keyword>
<keyword evidence="1" id="KW-0812">Transmembrane</keyword>
<organism evidence="2 3">
    <name type="scientific">Candidatus Devosia phytovorans</name>
    <dbReference type="NCBI Taxonomy" id="3121372"/>
    <lineage>
        <taxon>Bacteria</taxon>
        <taxon>Pseudomonadati</taxon>
        <taxon>Pseudomonadota</taxon>
        <taxon>Alphaproteobacteria</taxon>
        <taxon>Hyphomicrobiales</taxon>
        <taxon>Devosiaceae</taxon>
        <taxon>Devosia</taxon>
    </lineage>
</organism>
<proteinExistence type="predicted"/>
<dbReference type="Proteomes" id="UP001217476">
    <property type="component" value="Chromosome"/>
</dbReference>
<accession>A0AAJ6B167</accession>
<evidence type="ECO:0000313" key="2">
    <source>
        <dbReference type="EMBL" id="WEK05962.1"/>
    </source>
</evidence>
<dbReference type="EMBL" id="CP119312">
    <property type="protein sequence ID" value="WEK05962.1"/>
    <property type="molecule type" value="Genomic_DNA"/>
</dbReference>
<feature type="transmembrane region" description="Helical" evidence="1">
    <location>
        <begin position="87"/>
        <end position="110"/>
    </location>
</feature>